<evidence type="ECO:0000259" key="3">
    <source>
        <dbReference type="Pfam" id="PF13439"/>
    </source>
</evidence>
<comment type="caution">
    <text evidence="4">The sequence shown here is derived from an EMBL/GenBank/DDBJ whole genome shotgun (WGS) entry which is preliminary data.</text>
</comment>
<dbReference type="FunFam" id="3.40.50.2000:FF:000119">
    <property type="entry name" value="Glycosyl transferase group 1"/>
    <property type="match status" value="1"/>
</dbReference>
<name>A0A1G2B797_9BACT</name>
<keyword evidence="1" id="KW-0808">Transferase</keyword>
<dbReference type="InterPro" id="IPR001296">
    <property type="entry name" value="Glyco_trans_1"/>
</dbReference>
<dbReference type="PANTHER" id="PTHR46401">
    <property type="entry name" value="GLYCOSYLTRANSFERASE WBBK-RELATED"/>
    <property type="match status" value="1"/>
</dbReference>
<accession>A0A1G2B797</accession>
<proteinExistence type="predicted"/>
<gene>
    <name evidence="4" type="ORF">A2898_02780</name>
</gene>
<dbReference type="EMBL" id="MHKE01000002">
    <property type="protein sequence ID" value="OGY85031.1"/>
    <property type="molecule type" value="Genomic_DNA"/>
</dbReference>
<dbReference type="Proteomes" id="UP000179164">
    <property type="component" value="Unassembled WGS sequence"/>
</dbReference>
<evidence type="ECO:0000256" key="1">
    <source>
        <dbReference type="ARBA" id="ARBA00022679"/>
    </source>
</evidence>
<dbReference type="InterPro" id="IPR028098">
    <property type="entry name" value="Glyco_trans_4-like_N"/>
</dbReference>
<reference evidence="4 5" key="1">
    <citation type="journal article" date="2016" name="Nat. Commun.">
        <title>Thousands of microbial genomes shed light on interconnected biogeochemical processes in an aquifer system.</title>
        <authorList>
            <person name="Anantharaman K."/>
            <person name="Brown C.T."/>
            <person name="Hug L.A."/>
            <person name="Sharon I."/>
            <person name="Castelle C.J."/>
            <person name="Probst A.J."/>
            <person name="Thomas B.C."/>
            <person name="Singh A."/>
            <person name="Wilkins M.J."/>
            <person name="Karaoz U."/>
            <person name="Brodie E.L."/>
            <person name="Williams K.H."/>
            <person name="Hubbard S.S."/>
            <person name="Banfield J.F."/>
        </authorList>
    </citation>
    <scope>NUCLEOTIDE SEQUENCE [LARGE SCALE GENOMIC DNA]</scope>
</reference>
<dbReference type="Pfam" id="PF13439">
    <property type="entry name" value="Glyco_transf_4"/>
    <property type="match status" value="1"/>
</dbReference>
<organism evidence="4 5">
    <name type="scientific">Candidatus Kerfeldbacteria bacterium RIFCSPLOWO2_01_FULL_48_11</name>
    <dbReference type="NCBI Taxonomy" id="1798543"/>
    <lineage>
        <taxon>Bacteria</taxon>
        <taxon>Candidatus Kerfeldiibacteriota</taxon>
    </lineage>
</organism>
<evidence type="ECO:0008006" key="6">
    <source>
        <dbReference type="Google" id="ProtNLM"/>
    </source>
</evidence>
<dbReference type="SUPFAM" id="SSF53756">
    <property type="entry name" value="UDP-Glycosyltransferase/glycogen phosphorylase"/>
    <property type="match status" value="1"/>
</dbReference>
<feature type="domain" description="Glycosyltransferase subfamily 4-like N-terminal" evidence="3">
    <location>
        <begin position="16"/>
        <end position="177"/>
    </location>
</feature>
<protein>
    <recommendedName>
        <fullName evidence="6">Glycosyl transferase family 1</fullName>
    </recommendedName>
</protein>
<dbReference type="GO" id="GO:0009103">
    <property type="term" value="P:lipopolysaccharide biosynthetic process"/>
    <property type="evidence" value="ECO:0007669"/>
    <property type="project" value="TreeGrafter"/>
</dbReference>
<evidence type="ECO:0000313" key="5">
    <source>
        <dbReference type="Proteomes" id="UP000179164"/>
    </source>
</evidence>
<dbReference type="Pfam" id="PF00534">
    <property type="entry name" value="Glycos_transf_1"/>
    <property type="match status" value="1"/>
</dbReference>
<dbReference type="STRING" id="1798543.A2898_02780"/>
<evidence type="ECO:0000313" key="4">
    <source>
        <dbReference type="EMBL" id="OGY85031.1"/>
    </source>
</evidence>
<feature type="domain" description="Glycosyl transferase family 1" evidence="2">
    <location>
        <begin position="194"/>
        <end position="350"/>
    </location>
</feature>
<sequence>MKIGIDARFFGSLGKGLGRYTQKLIEHLEKIDAVNSYVIFLRKENFEAYSPSRPNFSKILADFRWYSLEEQIKFPRVLQNAHADFVHFPHFNVPIFYRGLFCVTIHDLILTHYPTLRATTLSPLRYGIKHHAYLHVIRRAIRKAKKIITVSEFTKHDISKSFSVSGEKIAVTYEGVEAPSQLEINANQHAQHGVSKPYILYVGNAYPHKNLERFIDAFGEIRREFPSLTFVVVGKDDYFILRLKEYVRHKGLATSVVFTGFVSDVDLFLLYQRARAFVFPSLYEGFGLPPLEAMINGTPVIASNATSIPEILGDAAQYFRPDNIHDMIQSIRAVHTNDNLRKQLIERGNRRVERFTWDAMARSTLDIYRHIV</sequence>
<dbReference type="GO" id="GO:0016757">
    <property type="term" value="F:glycosyltransferase activity"/>
    <property type="evidence" value="ECO:0007669"/>
    <property type="project" value="InterPro"/>
</dbReference>
<evidence type="ECO:0000259" key="2">
    <source>
        <dbReference type="Pfam" id="PF00534"/>
    </source>
</evidence>
<dbReference type="CDD" id="cd03809">
    <property type="entry name" value="GT4_MtfB-like"/>
    <property type="match status" value="1"/>
</dbReference>
<dbReference type="AlphaFoldDB" id="A0A1G2B797"/>
<dbReference type="Gene3D" id="3.40.50.2000">
    <property type="entry name" value="Glycogen Phosphorylase B"/>
    <property type="match status" value="2"/>
</dbReference>
<dbReference type="PANTHER" id="PTHR46401:SF2">
    <property type="entry name" value="GLYCOSYLTRANSFERASE WBBK-RELATED"/>
    <property type="match status" value="1"/>
</dbReference>